<proteinExistence type="predicted"/>
<comment type="caution">
    <text evidence="2">The sequence shown here is derived from an EMBL/GenBank/DDBJ whole genome shotgun (WGS) entry which is preliminary data.</text>
</comment>
<keyword evidence="3" id="KW-1185">Reference proteome</keyword>
<dbReference type="EMBL" id="ATMH01007356">
    <property type="protein sequence ID" value="EPY24015.1"/>
    <property type="molecule type" value="Genomic_DNA"/>
</dbReference>
<gene>
    <name evidence="2" type="ORF">STCU_01875</name>
    <name evidence="1" type="ORF">STCU_07356</name>
</gene>
<accession>S9W3G3</accession>
<reference evidence="2" key="2">
    <citation type="submission" date="2013-03" db="EMBL/GenBank/DDBJ databases">
        <authorList>
            <person name="Motta M.C.M."/>
            <person name="Martins A.C.A."/>
            <person name="Preta C.M.C.C."/>
            <person name="Silva R."/>
            <person name="de Souza S.S."/>
            <person name="Klein C.C."/>
            <person name="de Almeida L.G.P."/>
            <person name="Cunha O.L."/>
            <person name="Colabardini A.C."/>
            <person name="Lima B.A."/>
            <person name="Machado C.R."/>
            <person name="Soares C.M.A."/>
            <person name="de Menezes C.B.A."/>
            <person name="Bartolomeu D.C."/>
            <person name="Grisard E.C."/>
            <person name="Fantinatti-Garboggini F."/>
            <person name="Rodrigues-Luiz G.F."/>
            <person name="Wagner G."/>
            <person name="Goldman G.H."/>
            <person name="Fietto J.L.R."/>
            <person name="Ciapina L.P."/>
            <person name="Brocchi M."/>
            <person name="Elias M.C."/>
            <person name="Goldman M.H.S."/>
            <person name="Sagot M.-F."/>
            <person name="Pereira M."/>
            <person name="Stoco P.H."/>
            <person name="Teixeira S.M.R."/>
            <person name="de Mendonca-Neto R.P."/>
            <person name="Maciel T.E.F."/>
            <person name="Mendes T.A.O."/>
            <person name="Urmenyi T.P."/>
            <person name="Teixeira M.M.G."/>
            <person name="de Camargo E.F.P."/>
            <person name="de Sousa W."/>
            <person name="Schenkman S."/>
            <person name="de Vasconcelos A.T.R."/>
        </authorList>
    </citation>
    <scope>NUCLEOTIDE SEQUENCE</scope>
</reference>
<evidence type="ECO:0000313" key="1">
    <source>
        <dbReference type="EMBL" id="EPY24015.1"/>
    </source>
</evidence>
<protein>
    <submittedName>
        <fullName evidence="2">Uncharacterized protein</fullName>
    </submittedName>
</protein>
<sequence length="130" mass="14706">MSSLGLFFTLSKTVMDPKAVGLSPFFAPPSERESKEPPHVLRSLRDYAMCTKRALNVQIIRFGEPSLKSCVDEFVISLRASVESENGTASLEQVCRRRRGVVDPTNLPWEPREEYLAWLGRQNRLAEGDH</sequence>
<dbReference type="AlphaFoldDB" id="S9W3G3"/>
<dbReference type="OrthoDB" id="276072at2759"/>
<organism evidence="2 3">
    <name type="scientific">Strigomonas culicis</name>
    <dbReference type="NCBI Taxonomy" id="28005"/>
    <lineage>
        <taxon>Eukaryota</taxon>
        <taxon>Discoba</taxon>
        <taxon>Euglenozoa</taxon>
        <taxon>Kinetoplastea</taxon>
        <taxon>Metakinetoplastina</taxon>
        <taxon>Trypanosomatida</taxon>
        <taxon>Trypanosomatidae</taxon>
        <taxon>Strigomonadinae</taxon>
        <taxon>Strigomonas</taxon>
    </lineage>
</organism>
<evidence type="ECO:0000313" key="3">
    <source>
        <dbReference type="Proteomes" id="UP000015354"/>
    </source>
</evidence>
<name>S9W3G3_9TRYP</name>
<evidence type="ECO:0000313" key="2">
    <source>
        <dbReference type="EMBL" id="EPY33891.1"/>
    </source>
</evidence>
<reference evidence="2 3" key="1">
    <citation type="journal article" date="2013" name="PLoS ONE">
        <title>Predicting the Proteins of Angomonas deanei, Strigomonas culicis and Their Respective Endosymbionts Reveals New Aspects of the Trypanosomatidae Family.</title>
        <authorList>
            <person name="Motta M.C."/>
            <person name="Martins A.C."/>
            <person name="de Souza S.S."/>
            <person name="Catta-Preta C.M."/>
            <person name="Silva R."/>
            <person name="Klein C.C."/>
            <person name="de Almeida L.G."/>
            <person name="de Lima Cunha O."/>
            <person name="Ciapina L.P."/>
            <person name="Brocchi M."/>
            <person name="Colabardini A.C."/>
            <person name="de Araujo Lima B."/>
            <person name="Machado C.R."/>
            <person name="de Almeida Soares C.M."/>
            <person name="Probst C.M."/>
            <person name="de Menezes C.B."/>
            <person name="Thompson C.E."/>
            <person name="Bartholomeu D.C."/>
            <person name="Gradia D.F."/>
            <person name="Pavoni D.P."/>
            <person name="Grisard E.C."/>
            <person name="Fantinatti-Garboggini F."/>
            <person name="Marchini F.K."/>
            <person name="Rodrigues-Luiz G.F."/>
            <person name="Wagner G."/>
            <person name="Goldman G.H."/>
            <person name="Fietto J.L."/>
            <person name="Elias M.C."/>
            <person name="Goldman M.H."/>
            <person name="Sagot M.F."/>
            <person name="Pereira M."/>
            <person name="Stoco P.H."/>
            <person name="de Mendonca-Neto R.P."/>
            <person name="Teixeira S.M."/>
            <person name="Maciel T.E."/>
            <person name="de Oliveira Mendes T.A."/>
            <person name="Urmenyi T.P."/>
            <person name="de Souza W."/>
            <person name="Schenkman S."/>
            <person name="de Vasconcelos A.T."/>
        </authorList>
    </citation>
    <scope>NUCLEOTIDE SEQUENCE [LARGE SCALE GENOMIC DNA]</scope>
</reference>
<dbReference type="Proteomes" id="UP000015354">
    <property type="component" value="Unassembled WGS sequence"/>
</dbReference>
<dbReference type="EMBL" id="ATMH01001875">
    <property type="protein sequence ID" value="EPY33891.1"/>
    <property type="molecule type" value="Genomic_DNA"/>
</dbReference>